<name>A0A7X1B1P7_9BACT</name>
<evidence type="ECO:0000256" key="4">
    <source>
        <dbReference type="SAM" id="MobiDB-lite"/>
    </source>
</evidence>
<keyword evidence="3" id="KW-0520">NAD</keyword>
<dbReference type="Gene3D" id="3.40.718.10">
    <property type="entry name" value="Isopropylmalate Dehydrogenase"/>
    <property type="match status" value="1"/>
</dbReference>
<keyword evidence="2 5" id="KW-0560">Oxidoreductase</keyword>
<feature type="region of interest" description="Disordered" evidence="4">
    <location>
        <begin position="1"/>
        <end position="34"/>
    </location>
</feature>
<proteinExistence type="predicted"/>
<reference evidence="5 6" key="1">
    <citation type="submission" date="2020-07" db="EMBL/GenBank/DDBJ databases">
        <authorList>
            <person name="Feng X."/>
        </authorList>
    </citation>
    <scope>NUCLEOTIDE SEQUENCE [LARGE SCALE GENOMIC DNA]</scope>
    <source>
        <strain evidence="5 6">JCM14086</strain>
    </source>
</reference>
<dbReference type="GO" id="GO:0051287">
    <property type="term" value="F:NAD binding"/>
    <property type="evidence" value="ECO:0007669"/>
    <property type="project" value="InterPro"/>
</dbReference>
<dbReference type="GO" id="GO:0046872">
    <property type="term" value="F:metal ion binding"/>
    <property type="evidence" value="ECO:0007669"/>
    <property type="project" value="UniProtKB-KW"/>
</dbReference>
<dbReference type="PANTHER" id="PTHR30004:SF6">
    <property type="entry name" value="D-THREONATE 4-PHOSPHATE DEHYDROGENASE"/>
    <property type="match status" value="1"/>
</dbReference>
<comment type="caution">
    <text evidence="5">The sequence shown here is derived from an EMBL/GenBank/DDBJ whole genome shotgun (WGS) entry which is preliminary data.</text>
</comment>
<gene>
    <name evidence="5" type="primary">pdxA</name>
    <name evidence="5" type="ORF">H5P30_19630</name>
</gene>
<dbReference type="Pfam" id="PF04166">
    <property type="entry name" value="PdxA"/>
    <property type="match status" value="1"/>
</dbReference>
<protein>
    <submittedName>
        <fullName evidence="5">4-hydroxythreonine-4-phosphate dehydrogenase PdxA</fullName>
        <ecNumber evidence="5">1.1.1.262</ecNumber>
    </submittedName>
</protein>
<dbReference type="AlphaFoldDB" id="A0A7X1B1P7"/>
<evidence type="ECO:0000256" key="3">
    <source>
        <dbReference type="ARBA" id="ARBA00023027"/>
    </source>
</evidence>
<evidence type="ECO:0000256" key="2">
    <source>
        <dbReference type="ARBA" id="ARBA00023002"/>
    </source>
</evidence>
<dbReference type="GO" id="GO:0050570">
    <property type="term" value="F:4-hydroxythreonine-4-phosphate dehydrogenase activity"/>
    <property type="evidence" value="ECO:0007669"/>
    <property type="project" value="UniProtKB-EC"/>
</dbReference>
<dbReference type="Proteomes" id="UP000525652">
    <property type="component" value="Unassembled WGS sequence"/>
</dbReference>
<dbReference type="InterPro" id="IPR005255">
    <property type="entry name" value="PdxA_fam"/>
</dbReference>
<dbReference type="EMBL" id="JACHVA010000138">
    <property type="protein sequence ID" value="MBC2603998.1"/>
    <property type="molecule type" value="Genomic_DNA"/>
</dbReference>
<dbReference type="NCBIfam" id="TIGR00557">
    <property type="entry name" value="pdxA"/>
    <property type="match status" value="1"/>
</dbReference>
<dbReference type="SUPFAM" id="SSF53659">
    <property type="entry name" value="Isocitrate/Isopropylmalate dehydrogenase-like"/>
    <property type="match status" value="1"/>
</dbReference>
<dbReference type="PANTHER" id="PTHR30004">
    <property type="entry name" value="4-HYDROXYTHREONINE-4-PHOSPHATE DEHYDROGENASE"/>
    <property type="match status" value="1"/>
</dbReference>
<keyword evidence="6" id="KW-1185">Reference proteome</keyword>
<organism evidence="5 6">
    <name type="scientific">Puniceicoccus vermicola</name>
    <dbReference type="NCBI Taxonomy" id="388746"/>
    <lineage>
        <taxon>Bacteria</taxon>
        <taxon>Pseudomonadati</taxon>
        <taxon>Verrucomicrobiota</taxon>
        <taxon>Opitutia</taxon>
        <taxon>Puniceicoccales</taxon>
        <taxon>Puniceicoccaceae</taxon>
        <taxon>Puniceicoccus</taxon>
    </lineage>
</organism>
<evidence type="ECO:0000256" key="1">
    <source>
        <dbReference type="ARBA" id="ARBA00022723"/>
    </source>
</evidence>
<accession>A0A7X1B1P7</accession>
<evidence type="ECO:0000313" key="5">
    <source>
        <dbReference type="EMBL" id="MBC2603998.1"/>
    </source>
</evidence>
<keyword evidence="1" id="KW-0479">Metal-binding</keyword>
<dbReference type="RefSeq" id="WP_185694617.1">
    <property type="nucleotide sequence ID" value="NZ_JACHVA010000138.1"/>
</dbReference>
<dbReference type="EC" id="1.1.1.262" evidence="5"/>
<sequence length="339" mass="36640">MPKTSSPEIETQPKPQEAADRPLPKPIAITGGDPAGIGPEIVEAWWEKQTSNFTDYVFVGPPDWLTRLNHIRPVRGVEIGRTGTTPGRPTLETARTAYGCLESVANGCLVGSYSGVVTAPVSKSWLAKAGFPHPGQTEFFAERWGGDPTMAFAGGRMRVALVTWHIPIREVPQAISRANLVRTIRHAAILARATADLQEPRIGVCGLNPHAGENGVLGLEERDFIDPILAELQPEFPGLSECLPADTLFLRHLEGEFDVVVALYHDQGLGPLKTVDFDSAVNVTLGLPYVRTSPDHGTAFALAGHREASPQSFCNSVHLARLLITHREDQGDSATATQE</sequence>
<evidence type="ECO:0000313" key="6">
    <source>
        <dbReference type="Proteomes" id="UP000525652"/>
    </source>
</evidence>